<comment type="catalytic activity">
    <reaction evidence="11 12">
        <text>RNA(n) + ATP = RNA(n)-3'-adenine ribonucleotide + diphosphate</text>
        <dbReference type="Rhea" id="RHEA:11332"/>
        <dbReference type="Rhea" id="RHEA-COMP:14527"/>
        <dbReference type="Rhea" id="RHEA-COMP:17347"/>
        <dbReference type="ChEBI" id="CHEBI:30616"/>
        <dbReference type="ChEBI" id="CHEBI:33019"/>
        <dbReference type="ChEBI" id="CHEBI:140395"/>
        <dbReference type="ChEBI" id="CHEBI:173115"/>
        <dbReference type="EC" id="2.7.7.19"/>
    </reaction>
</comment>
<feature type="binding site" evidence="13">
    <location>
        <position position="153"/>
    </location>
    <ligand>
        <name>ATP</name>
        <dbReference type="ChEBI" id="CHEBI:30616"/>
    </ligand>
</feature>
<feature type="binding site" evidence="14">
    <location>
        <position position="153"/>
    </location>
    <ligand>
        <name>Mg(2+)</name>
        <dbReference type="ChEBI" id="CHEBI:18420"/>
        <label>2</label>
        <note>catalytic</note>
    </ligand>
</feature>
<comment type="similarity">
    <text evidence="3 12">Belongs to the poly(A) polymerase family.</text>
</comment>
<dbReference type="InterPro" id="IPR007010">
    <property type="entry name" value="PolA_pol_RNA-bd_dom"/>
</dbReference>
<keyword evidence="10 12" id="KW-0539">Nucleus</keyword>
<dbReference type="Gene3D" id="1.10.1410.10">
    <property type="match status" value="1"/>
</dbReference>
<evidence type="ECO:0000259" key="15">
    <source>
        <dbReference type="Pfam" id="PF04926"/>
    </source>
</evidence>
<feature type="domain" description="Poly(A) polymerase central" evidence="16">
    <location>
        <begin position="205"/>
        <end position="355"/>
    </location>
</feature>
<dbReference type="FunFam" id="1.10.1410.10:FF:000001">
    <property type="entry name" value="Putative poly(A) polymerase gamma"/>
    <property type="match status" value="1"/>
</dbReference>
<dbReference type="CTD" id="9800867"/>
<feature type="domain" description="Poly(A) polymerase RNA-binding" evidence="15">
    <location>
        <begin position="357"/>
        <end position="409"/>
    </location>
</feature>
<dbReference type="PANTHER" id="PTHR10682">
    <property type="entry name" value="POLY A POLYMERASE"/>
    <property type="match status" value="1"/>
</dbReference>
<evidence type="ECO:0000256" key="6">
    <source>
        <dbReference type="ARBA" id="ARBA00022723"/>
    </source>
</evidence>
<sequence length="521" mass="59243">MSSTKVLGVSQPISLAAPSQKDISLDKSLNEYLKTRKCFESKDETFQRVKTLSKLNLLVKKWIKSLTDVRIPNGRQVDAGGKLMAFGSYRLGVHSSGADIDTVIIAPRHVTRMDFFTSFKQILMKDPNVKELQAVENAFVPIITMSYSGIELDVLFARLDQPTIPENIDLSDDSLLVNLDESSIRSLNGIRVAEQLLKLVPNQDTFRQSLRAIKLWAKNHGVYSNAMGFFGGITWAILVARTCQLYPNAAPSKIIQKVFFVFSTWKWPSPVVLKQFGCVDSKLANLNKLIWNPRKNVADRYHLMPILTPAFPEQNSTHNVSKSTLHIIQEEMKSALEICNRIQEGNATWNDLFEEINFFSRYKHFVALTINEDTNIGFFESKIRQLVQIMERNCQVKIAHINPRKLKNNRNESTWFLGLEFTENAKNLDLTSEIEGFKRNMARHQAKGIVGQIQLDATYVKRSDLIKFISLGDLKRGRFVNKTAVNRKRPASSGDSRETKKPRVIDMSAVDSILLKLKHNQ</sequence>
<dbReference type="Gene3D" id="3.30.70.590">
    <property type="entry name" value="Poly(A) polymerase predicted RNA binding domain"/>
    <property type="match status" value="1"/>
</dbReference>
<comment type="cofactor">
    <cofactor evidence="1">
        <name>Mn(2+)</name>
        <dbReference type="ChEBI" id="CHEBI:29035"/>
    </cofactor>
</comment>
<dbReference type="AlphaFoldDB" id="A0A6A5HAG5"/>
<dbReference type="GO" id="GO:1990817">
    <property type="term" value="F:poly(A) RNA polymerase activity"/>
    <property type="evidence" value="ECO:0007669"/>
    <property type="project" value="UniProtKB-UniRule"/>
</dbReference>
<evidence type="ECO:0000256" key="8">
    <source>
        <dbReference type="ARBA" id="ARBA00022840"/>
    </source>
</evidence>
<evidence type="ECO:0000256" key="12">
    <source>
        <dbReference type="PIRNR" id="PIRNR018425"/>
    </source>
</evidence>
<organism evidence="18 19">
    <name type="scientific">Caenorhabditis remanei</name>
    <name type="common">Caenorhabditis vulgaris</name>
    <dbReference type="NCBI Taxonomy" id="31234"/>
    <lineage>
        <taxon>Eukaryota</taxon>
        <taxon>Metazoa</taxon>
        <taxon>Ecdysozoa</taxon>
        <taxon>Nematoda</taxon>
        <taxon>Chromadorea</taxon>
        <taxon>Rhabditida</taxon>
        <taxon>Rhabditina</taxon>
        <taxon>Rhabditomorpha</taxon>
        <taxon>Rhabditoidea</taxon>
        <taxon>Rhabditidae</taxon>
        <taxon>Peloderinae</taxon>
        <taxon>Caenorhabditis</taxon>
    </lineage>
</organism>
<evidence type="ECO:0000256" key="9">
    <source>
        <dbReference type="ARBA" id="ARBA00022842"/>
    </source>
</evidence>
<dbReference type="SUPFAM" id="SSF81631">
    <property type="entry name" value="PAP/OAS1 substrate-binding domain"/>
    <property type="match status" value="1"/>
</dbReference>
<dbReference type="GeneID" id="9800867"/>
<feature type="binding site" evidence="14">
    <location>
        <position position="101"/>
    </location>
    <ligand>
        <name>Mg(2+)</name>
        <dbReference type="ChEBI" id="CHEBI:18420"/>
        <label>1</label>
        <note>catalytic</note>
    </ligand>
</feature>
<evidence type="ECO:0000256" key="2">
    <source>
        <dbReference type="ARBA" id="ARBA00004123"/>
    </source>
</evidence>
<feature type="binding site" evidence="14">
    <location>
        <position position="99"/>
    </location>
    <ligand>
        <name>Mg(2+)</name>
        <dbReference type="ChEBI" id="CHEBI:18420"/>
        <label>1</label>
        <note>catalytic</note>
    </ligand>
</feature>
<dbReference type="GO" id="GO:0003723">
    <property type="term" value="F:RNA binding"/>
    <property type="evidence" value="ECO:0007669"/>
    <property type="project" value="UniProtKB-UniRule"/>
</dbReference>
<comment type="function">
    <text evidence="12">Polymerase that creates the 3'-poly(A) tail of mRNA's.</text>
</comment>
<dbReference type="PANTHER" id="PTHR10682:SF10">
    <property type="entry name" value="POLYNUCLEOTIDE ADENYLYLTRANSFERASE"/>
    <property type="match status" value="1"/>
</dbReference>
<keyword evidence="9 14" id="KW-0460">Magnesium</keyword>
<accession>A0A6A5HAG5</accession>
<dbReference type="InterPro" id="IPR007012">
    <property type="entry name" value="PolA_pol_cen_dom"/>
</dbReference>
<comment type="caution">
    <text evidence="18">The sequence shown here is derived from an EMBL/GenBank/DDBJ whole genome shotgun (WGS) entry which is preliminary data.</text>
</comment>
<dbReference type="InterPro" id="IPR048840">
    <property type="entry name" value="PolA_pol_NTPase"/>
</dbReference>
<dbReference type="Pfam" id="PF04926">
    <property type="entry name" value="PAP_RNA-bind"/>
    <property type="match status" value="1"/>
</dbReference>
<gene>
    <name evidence="18" type="ORF">GCK72_004760</name>
</gene>
<comment type="cofactor">
    <cofactor evidence="14">
        <name>Mg(2+)</name>
        <dbReference type="ChEBI" id="CHEBI:18420"/>
    </cofactor>
    <text evidence="14">Binds 2 magnesium ions. Also active with manganese.</text>
</comment>
<evidence type="ECO:0000313" key="19">
    <source>
        <dbReference type="Proteomes" id="UP000483820"/>
    </source>
</evidence>
<dbReference type="SUPFAM" id="SSF81301">
    <property type="entry name" value="Nucleotidyltransferase"/>
    <property type="match status" value="1"/>
</dbReference>
<name>A0A6A5HAG5_CAERE</name>
<protein>
    <recommendedName>
        <fullName evidence="12">Poly(A) polymerase</fullName>
        <ecNumber evidence="12">2.7.7.19</ecNumber>
    </recommendedName>
</protein>
<comment type="subcellular location">
    <subcellularLocation>
        <location evidence="2 12">Nucleus</location>
    </subcellularLocation>
</comment>
<evidence type="ECO:0000256" key="5">
    <source>
        <dbReference type="ARBA" id="ARBA00022679"/>
    </source>
</evidence>
<dbReference type="EMBL" id="WUAV01000002">
    <property type="protein sequence ID" value="KAF1764810.1"/>
    <property type="molecule type" value="Genomic_DNA"/>
</dbReference>
<dbReference type="GO" id="GO:0005634">
    <property type="term" value="C:nucleus"/>
    <property type="evidence" value="ECO:0007669"/>
    <property type="project" value="UniProtKB-SubCell"/>
</dbReference>
<dbReference type="Gene3D" id="3.30.460.10">
    <property type="entry name" value="Beta Polymerase, domain 2"/>
    <property type="match status" value="1"/>
</dbReference>
<evidence type="ECO:0000256" key="10">
    <source>
        <dbReference type="ARBA" id="ARBA00023242"/>
    </source>
</evidence>
<evidence type="ECO:0000256" key="4">
    <source>
        <dbReference type="ARBA" id="ARBA00022664"/>
    </source>
</evidence>
<dbReference type="FunFam" id="3.30.460.10:FF:000002">
    <property type="entry name" value="Poly(A) polymerase alpha, putative"/>
    <property type="match status" value="1"/>
</dbReference>
<reference evidence="18 19" key="1">
    <citation type="submission" date="2019-12" db="EMBL/GenBank/DDBJ databases">
        <title>Chromosome-level assembly of the Caenorhabditis remanei genome.</title>
        <authorList>
            <person name="Teterina A.A."/>
            <person name="Willis J.H."/>
            <person name="Phillips P.C."/>
        </authorList>
    </citation>
    <scope>NUCLEOTIDE SEQUENCE [LARGE SCALE GENOMIC DNA]</scope>
    <source>
        <strain evidence="18 19">PX506</strain>
        <tissue evidence="18">Whole organism</tissue>
    </source>
</reference>
<dbReference type="GO" id="GO:0005524">
    <property type="term" value="F:ATP binding"/>
    <property type="evidence" value="ECO:0007669"/>
    <property type="project" value="UniProtKB-UniRule"/>
</dbReference>
<evidence type="ECO:0000259" key="16">
    <source>
        <dbReference type="Pfam" id="PF04928"/>
    </source>
</evidence>
<keyword evidence="7 12" id="KW-0547">Nucleotide-binding</keyword>
<dbReference type="Pfam" id="PF20750">
    <property type="entry name" value="PAP_NTPase"/>
    <property type="match status" value="1"/>
</dbReference>
<feature type="binding site" evidence="13">
    <location>
        <position position="214"/>
    </location>
    <ligand>
        <name>ATP</name>
        <dbReference type="ChEBI" id="CHEBI:30616"/>
    </ligand>
</feature>
<evidence type="ECO:0000256" key="13">
    <source>
        <dbReference type="PIRSR" id="PIRSR018425-1"/>
    </source>
</evidence>
<dbReference type="Proteomes" id="UP000483820">
    <property type="component" value="Chromosome II"/>
</dbReference>
<dbReference type="InterPro" id="IPR043519">
    <property type="entry name" value="NT_sf"/>
</dbReference>
<evidence type="ECO:0000256" key="7">
    <source>
        <dbReference type="ARBA" id="ARBA00022741"/>
    </source>
</evidence>
<keyword evidence="4 12" id="KW-0507">mRNA processing</keyword>
<dbReference type="EC" id="2.7.7.19" evidence="12"/>
<dbReference type="GO" id="GO:0006397">
    <property type="term" value="P:mRNA processing"/>
    <property type="evidence" value="ECO:0007669"/>
    <property type="project" value="UniProtKB-KW"/>
</dbReference>
<dbReference type="CDD" id="cd05402">
    <property type="entry name" value="NT_PAP_TUTase"/>
    <property type="match status" value="1"/>
</dbReference>
<feature type="binding site" evidence="13">
    <location>
        <position position="223"/>
    </location>
    <ligand>
        <name>ATP</name>
        <dbReference type="ChEBI" id="CHEBI:30616"/>
    </ligand>
</feature>
<evidence type="ECO:0000313" key="18">
    <source>
        <dbReference type="EMBL" id="KAF1764810.1"/>
    </source>
</evidence>
<dbReference type="SUPFAM" id="SSF55003">
    <property type="entry name" value="PAP/Archaeal CCA-adding enzyme, C-terminal domain"/>
    <property type="match status" value="1"/>
</dbReference>
<keyword evidence="5 12" id="KW-0808">Transferase</keyword>
<feature type="binding site" evidence="14">
    <location>
        <position position="101"/>
    </location>
    <ligand>
        <name>Mg(2+)</name>
        <dbReference type="ChEBI" id="CHEBI:18420"/>
        <label>2</label>
        <note>catalytic</note>
    </ligand>
</feature>
<keyword evidence="8 12" id="KW-0067">ATP-binding</keyword>
<feature type="domain" description="Poly(A) polymerase nucleotidyltransferase" evidence="17">
    <location>
        <begin position="8"/>
        <end position="200"/>
    </location>
</feature>
<dbReference type="GO" id="GO:0031123">
    <property type="term" value="P:RNA 3'-end processing"/>
    <property type="evidence" value="ECO:0007669"/>
    <property type="project" value="InterPro"/>
</dbReference>
<feature type="binding site" evidence="13">
    <location>
        <begin position="86"/>
        <end position="88"/>
    </location>
    <ligand>
        <name>ATP</name>
        <dbReference type="ChEBI" id="CHEBI:30616"/>
    </ligand>
</feature>
<dbReference type="KEGG" id="crq:GCK72_004760"/>
<evidence type="ECO:0000256" key="11">
    <source>
        <dbReference type="ARBA" id="ARBA00048830"/>
    </source>
</evidence>
<keyword evidence="6 14" id="KW-0479">Metal-binding</keyword>
<feature type="binding site" evidence="13">
    <location>
        <begin position="99"/>
        <end position="101"/>
    </location>
    <ligand>
        <name>ATP</name>
        <dbReference type="ChEBI" id="CHEBI:30616"/>
    </ligand>
</feature>
<feature type="binding site" evidence="14">
    <location>
        <position position="99"/>
    </location>
    <ligand>
        <name>Mg(2+)</name>
        <dbReference type="ChEBI" id="CHEBI:18420"/>
        <label>2</label>
        <note>catalytic</note>
    </ligand>
</feature>
<evidence type="ECO:0000256" key="3">
    <source>
        <dbReference type="ARBA" id="ARBA00010912"/>
    </source>
</evidence>
<dbReference type="RefSeq" id="XP_053589071.1">
    <property type="nucleotide sequence ID" value="XM_053724877.1"/>
</dbReference>
<dbReference type="PIRSF" id="PIRSF018425">
    <property type="entry name" value="PolyA_polymerase"/>
    <property type="match status" value="1"/>
</dbReference>
<evidence type="ECO:0000256" key="1">
    <source>
        <dbReference type="ARBA" id="ARBA00001936"/>
    </source>
</evidence>
<evidence type="ECO:0000256" key="14">
    <source>
        <dbReference type="PIRSR" id="PIRSR018425-2"/>
    </source>
</evidence>
<dbReference type="Pfam" id="PF04928">
    <property type="entry name" value="PAP_central"/>
    <property type="match status" value="1"/>
</dbReference>
<proteinExistence type="inferred from homology"/>
<dbReference type="InterPro" id="IPR014492">
    <property type="entry name" value="PolyA_polymerase"/>
</dbReference>
<evidence type="ECO:0000259" key="17">
    <source>
        <dbReference type="Pfam" id="PF20750"/>
    </source>
</evidence>
<dbReference type="InterPro" id="IPR011068">
    <property type="entry name" value="NuclTrfase_I-like_C"/>
</dbReference>
<dbReference type="GO" id="GO:0046872">
    <property type="term" value="F:metal ion binding"/>
    <property type="evidence" value="ECO:0007669"/>
    <property type="project" value="UniProtKB-KW"/>
</dbReference>